<keyword evidence="7" id="KW-1185">Reference proteome</keyword>
<name>A0AAD4CS90_ASPNN</name>
<dbReference type="Proteomes" id="UP001194746">
    <property type="component" value="Unassembled WGS sequence"/>
</dbReference>
<dbReference type="GO" id="GO:0046873">
    <property type="term" value="F:metal ion transmembrane transporter activity"/>
    <property type="evidence" value="ECO:0007669"/>
    <property type="project" value="InterPro"/>
</dbReference>
<dbReference type="AlphaFoldDB" id="A0AAD4CS90"/>
<comment type="subcellular location">
    <subcellularLocation>
        <location evidence="1">Membrane</location>
        <topology evidence="1">Multi-pass membrane protein</topology>
    </subcellularLocation>
</comment>
<feature type="transmembrane region" description="Helical" evidence="5">
    <location>
        <begin position="490"/>
        <end position="507"/>
    </location>
</feature>
<dbReference type="Pfam" id="PF01544">
    <property type="entry name" value="CorA"/>
    <property type="match status" value="1"/>
</dbReference>
<evidence type="ECO:0000256" key="2">
    <source>
        <dbReference type="ARBA" id="ARBA00022692"/>
    </source>
</evidence>
<evidence type="ECO:0000256" key="5">
    <source>
        <dbReference type="SAM" id="Phobius"/>
    </source>
</evidence>
<accession>A0AAD4CS90</accession>
<reference evidence="6" key="2">
    <citation type="submission" date="2020-02" db="EMBL/GenBank/DDBJ databases">
        <authorList>
            <person name="Gilchrist C.L.M."/>
            <person name="Chooi Y.-H."/>
        </authorList>
    </citation>
    <scope>NUCLEOTIDE SEQUENCE</scope>
    <source>
        <strain evidence="6">MST-FP2251</strain>
    </source>
</reference>
<dbReference type="InterPro" id="IPR045863">
    <property type="entry name" value="CorA_TM1_TM2"/>
</dbReference>
<keyword evidence="3 5" id="KW-1133">Transmembrane helix</keyword>
<evidence type="ECO:0000256" key="4">
    <source>
        <dbReference type="ARBA" id="ARBA00023136"/>
    </source>
</evidence>
<evidence type="ECO:0000313" key="6">
    <source>
        <dbReference type="EMBL" id="KAF9891770.1"/>
    </source>
</evidence>
<evidence type="ECO:0000256" key="3">
    <source>
        <dbReference type="ARBA" id="ARBA00022989"/>
    </source>
</evidence>
<evidence type="ECO:0000256" key="1">
    <source>
        <dbReference type="ARBA" id="ARBA00004141"/>
    </source>
</evidence>
<gene>
    <name evidence="6" type="ORF">FE257_003251</name>
</gene>
<dbReference type="InterPro" id="IPR002523">
    <property type="entry name" value="MgTranspt_CorA/ZnTranspt_ZntB"/>
</dbReference>
<sequence length="599" mass="67669">MGYTSEDQHTLAHHLHGKMNAQQVSQSTGDCNNQYFSILSRQLQSAFPEFVANLQDQSPAQREQGRSAVLEYTAGKCSKRHVFENSTDLGSYLMRDEFQQSGPPKGRLFLLEDLPRNHIEAIGSQLCLPPSFFAAQWYDPATPTFNYRSPFTRCSSNQFIVRYPSSHRITFYEQLSEQYNVYAWHSNISRHLYMYDPKGPLVDDPKSYHALSFWTTGARKDGSWDAVLLLDPPVGDTIISTQTSAFIKIKSHPSDRASPQMGSLYPEVHDIYPNPIIPGFVVPPNPSYISLFDDVLALSEVATRGQNNDPRESACIARQLVISIFLAFLRRRYLNLMGLQSRIPCPQSINRCNYLRSFMKGSLSAWQHELFGFIVNVKFGINVLLKEVEDNMAALGLGPDVAGGTATAPSWERDGWTAVHEGCTTILDMTNMLLDSYLQFVSIEEARLSNQGAKSLARITILTSLFIPLSTIAAILSMNETFLPGNRDGWIFWVICLPVLLVIAIVYSKKSLHWIAGLIRQFIGQLRDVMNSSGYLFKQHLCHNTSLMLNMHRLVQLSVRAWQHQHQQLQDWQVKSRGIIARPHEWAHGTGGLALVIHH</sequence>
<dbReference type="Gene3D" id="1.20.58.340">
    <property type="entry name" value="Magnesium transport protein CorA, transmembrane region"/>
    <property type="match status" value="1"/>
</dbReference>
<protein>
    <submittedName>
        <fullName evidence="6">Uncharacterized protein</fullName>
    </submittedName>
</protein>
<dbReference type="SUPFAM" id="SSF144083">
    <property type="entry name" value="Magnesium transport protein CorA, transmembrane region"/>
    <property type="match status" value="1"/>
</dbReference>
<organism evidence="6 7">
    <name type="scientific">Aspergillus nanangensis</name>
    <dbReference type="NCBI Taxonomy" id="2582783"/>
    <lineage>
        <taxon>Eukaryota</taxon>
        <taxon>Fungi</taxon>
        <taxon>Dikarya</taxon>
        <taxon>Ascomycota</taxon>
        <taxon>Pezizomycotina</taxon>
        <taxon>Eurotiomycetes</taxon>
        <taxon>Eurotiomycetidae</taxon>
        <taxon>Eurotiales</taxon>
        <taxon>Aspergillaceae</taxon>
        <taxon>Aspergillus</taxon>
        <taxon>Aspergillus subgen. Circumdati</taxon>
    </lineage>
</organism>
<proteinExistence type="predicted"/>
<keyword evidence="4 5" id="KW-0472">Membrane</keyword>
<reference evidence="6" key="1">
    <citation type="journal article" date="2019" name="Beilstein J. Org. Chem.">
        <title>Nanangenines: drimane sesquiterpenoids as the dominant metabolite cohort of a novel Australian fungus, Aspergillus nanangensis.</title>
        <authorList>
            <person name="Lacey H.J."/>
            <person name="Gilchrist C.L.M."/>
            <person name="Crombie A."/>
            <person name="Kalaitzis J.A."/>
            <person name="Vuong D."/>
            <person name="Rutledge P.J."/>
            <person name="Turner P."/>
            <person name="Pitt J.I."/>
            <person name="Lacey E."/>
            <person name="Chooi Y.H."/>
            <person name="Piggott A.M."/>
        </authorList>
    </citation>
    <scope>NUCLEOTIDE SEQUENCE</scope>
    <source>
        <strain evidence="6">MST-FP2251</strain>
    </source>
</reference>
<dbReference type="EMBL" id="VCAU01000016">
    <property type="protein sequence ID" value="KAF9891770.1"/>
    <property type="molecule type" value="Genomic_DNA"/>
</dbReference>
<comment type="caution">
    <text evidence="6">The sequence shown here is derived from an EMBL/GenBank/DDBJ whole genome shotgun (WGS) entry which is preliminary data.</text>
</comment>
<dbReference type="GO" id="GO:0016020">
    <property type="term" value="C:membrane"/>
    <property type="evidence" value="ECO:0007669"/>
    <property type="project" value="UniProtKB-SubCell"/>
</dbReference>
<feature type="transmembrane region" description="Helical" evidence="5">
    <location>
        <begin position="456"/>
        <end position="478"/>
    </location>
</feature>
<evidence type="ECO:0000313" key="7">
    <source>
        <dbReference type="Proteomes" id="UP001194746"/>
    </source>
</evidence>
<keyword evidence="2 5" id="KW-0812">Transmembrane</keyword>